<gene>
    <name evidence="6" type="ORF">B5E41_12395</name>
</gene>
<dbReference type="Proteomes" id="UP000197269">
    <property type="component" value="Unassembled WGS sequence"/>
</dbReference>
<dbReference type="InterPro" id="IPR011711">
    <property type="entry name" value="GntR_C"/>
</dbReference>
<dbReference type="RefSeq" id="WP_088393972.1">
    <property type="nucleotide sequence ID" value="NZ_MXPU01000007.1"/>
</dbReference>
<reference evidence="6 7" key="1">
    <citation type="submission" date="2017-03" db="EMBL/GenBank/DDBJ databases">
        <title>Genome of strain Rhizobium sp. CNPSo 668.</title>
        <authorList>
            <person name="Ribeiro R."/>
        </authorList>
    </citation>
    <scope>NUCLEOTIDE SEQUENCE [LARGE SCALE GENOMIC DNA]</scope>
    <source>
        <strain evidence="6 7">CNPSo 668</strain>
    </source>
</reference>
<keyword evidence="2" id="KW-0238">DNA-binding</keyword>
<dbReference type="InterPro" id="IPR008920">
    <property type="entry name" value="TF_FadR/GntR_C"/>
</dbReference>
<evidence type="ECO:0000259" key="5">
    <source>
        <dbReference type="PROSITE" id="PS50949"/>
    </source>
</evidence>
<dbReference type="InterPro" id="IPR036388">
    <property type="entry name" value="WH-like_DNA-bd_sf"/>
</dbReference>
<dbReference type="GO" id="GO:0043565">
    <property type="term" value="F:sequence-specific DNA binding"/>
    <property type="evidence" value="ECO:0007669"/>
    <property type="project" value="InterPro"/>
</dbReference>
<dbReference type="PROSITE" id="PS50949">
    <property type="entry name" value="HTH_GNTR"/>
    <property type="match status" value="1"/>
</dbReference>
<keyword evidence="1" id="KW-0805">Transcription regulation</keyword>
<dbReference type="Pfam" id="PF00392">
    <property type="entry name" value="GntR"/>
    <property type="match status" value="1"/>
</dbReference>
<accession>A0A246DYE3</accession>
<sequence>MVPLTEGRMDQRRKGNRLASTKTEQRGSLRESTYSQLKDLILTGQLRPSERLSEVTLAKRFGVSRTPLREALMKLEEEGLIVGQRNFGYTVTDLDVTKFCNLLVVREALDVCAAQLACEIASEEDLDRLRDVIAQMVELKDTTNKTPSDAARNLDLGLYIHRVIVESTRNEALVRVTDQVYQQLRLALWLEVLWVDLEHTDLDEHRAIADAICARDREAAAAAARAHVQSSLKNMSKLQRIWAHRRAAD</sequence>
<dbReference type="PANTHER" id="PTHR43537:SF5">
    <property type="entry name" value="UXU OPERON TRANSCRIPTIONAL REGULATOR"/>
    <property type="match status" value="1"/>
</dbReference>
<dbReference type="InterPro" id="IPR000485">
    <property type="entry name" value="AsnC-type_HTH_dom"/>
</dbReference>
<dbReference type="GO" id="GO:0003700">
    <property type="term" value="F:DNA-binding transcription factor activity"/>
    <property type="evidence" value="ECO:0007669"/>
    <property type="project" value="InterPro"/>
</dbReference>
<protein>
    <submittedName>
        <fullName evidence="6">GntR family transcriptional regulator</fullName>
    </submittedName>
</protein>
<keyword evidence="3" id="KW-0804">Transcription</keyword>
<dbReference type="Pfam" id="PF07729">
    <property type="entry name" value="FCD"/>
    <property type="match status" value="1"/>
</dbReference>
<organism evidence="6 7">
    <name type="scientific">Rhizobium esperanzae</name>
    <dbReference type="NCBI Taxonomy" id="1967781"/>
    <lineage>
        <taxon>Bacteria</taxon>
        <taxon>Pseudomonadati</taxon>
        <taxon>Pseudomonadota</taxon>
        <taxon>Alphaproteobacteria</taxon>
        <taxon>Hyphomicrobiales</taxon>
        <taxon>Rhizobiaceae</taxon>
        <taxon>Rhizobium/Agrobacterium group</taxon>
        <taxon>Rhizobium</taxon>
    </lineage>
</organism>
<evidence type="ECO:0000256" key="2">
    <source>
        <dbReference type="ARBA" id="ARBA00023125"/>
    </source>
</evidence>
<evidence type="ECO:0000256" key="1">
    <source>
        <dbReference type="ARBA" id="ARBA00023015"/>
    </source>
</evidence>
<dbReference type="PRINTS" id="PR00035">
    <property type="entry name" value="HTHGNTR"/>
</dbReference>
<dbReference type="InterPro" id="IPR000524">
    <property type="entry name" value="Tscrpt_reg_HTH_GntR"/>
</dbReference>
<comment type="caution">
    <text evidence="6">The sequence shown here is derived from an EMBL/GenBank/DDBJ whole genome shotgun (WGS) entry which is preliminary data.</text>
</comment>
<dbReference type="InterPro" id="IPR036390">
    <property type="entry name" value="WH_DNA-bd_sf"/>
</dbReference>
<dbReference type="Gene3D" id="1.20.120.530">
    <property type="entry name" value="GntR ligand-binding domain-like"/>
    <property type="match status" value="1"/>
</dbReference>
<dbReference type="CDD" id="cd07377">
    <property type="entry name" value="WHTH_GntR"/>
    <property type="match status" value="1"/>
</dbReference>
<dbReference type="SUPFAM" id="SSF46785">
    <property type="entry name" value="Winged helix' DNA-binding domain"/>
    <property type="match status" value="1"/>
</dbReference>
<dbReference type="EMBL" id="MXPU01000007">
    <property type="protein sequence ID" value="OWO94550.1"/>
    <property type="molecule type" value="Genomic_DNA"/>
</dbReference>
<evidence type="ECO:0000313" key="7">
    <source>
        <dbReference type="Proteomes" id="UP000197269"/>
    </source>
</evidence>
<dbReference type="PRINTS" id="PR00033">
    <property type="entry name" value="HTHASNC"/>
</dbReference>
<dbReference type="SMART" id="SM00895">
    <property type="entry name" value="FCD"/>
    <property type="match status" value="1"/>
</dbReference>
<feature type="region of interest" description="Disordered" evidence="4">
    <location>
        <begin position="1"/>
        <end position="31"/>
    </location>
</feature>
<dbReference type="Gene3D" id="1.10.10.10">
    <property type="entry name" value="Winged helix-like DNA-binding domain superfamily/Winged helix DNA-binding domain"/>
    <property type="match status" value="1"/>
</dbReference>
<feature type="domain" description="HTH gntR-type" evidence="5">
    <location>
        <begin position="27"/>
        <end position="94"/>
    </location>
</feature>
<dbReference type="SUPFAM" id="SSF48008">
    <property type="entry name" value="GntR ligand-binding domain-like"/>
    <property type="match status" value="1"/>
</dbReference>
<dbReference type="AlphaFoldDB" id="A0A246DYE3"/>
<name>A0A246DYE3_9HYPH</name>
<dbReference type="SMART" id="SM00345">
    <property type="entry name" value="HTH_GNTR"/>
    <property type="match status" value="1"/>
</dbReference>
<proteinExistence type="predicted"/>
<evidence type="ECO:0000256" key="3">
    <source>
        <dbReference type="ARBA" id="ARBA00023163"/>
    </source>
</evidence>
<evidence type="ECO:0000313" key="6">
    <source>
        <dbReference type="EMBL" id="OWO94550.1"/>
    </source>
</evidence>
<evidence type="ECO:0000256" key="4">
    <source>
        <dbReference type="SAM" id="MobiDB-lite"/>
    </source>
</evidence>
<dbReference type="PANTHER" id="PTHR43537">
    <property type="entry name" value="TRANSCRIPTIONAL REGULATOR, GNTR FAMILY"/>
    <property type="match status" value="1"/>
</dbReference>